<proteinExistence type="predicted"/>
<evidence type="ECO:0000313" key="3">
    <source>
        <dbReference type="Proteomes" id="UP000228934"/>
    </source>
</evidence>
<gene>
    <name evidence="2" type="ORF">AB205_0157940</name>
</gene>
<evidence type="ECO:0000313" key="2">
    <source>
        <dbReference type="EMBL" id="PIO05102.1"/>
    </source>
</evidence>
<name>A0A2G9PP27_AQUCT</name>
<dbReference type="OrthoDB" id="4238at2759"/>
<dbReference type="InterPro" id="IPR027989">
    <property type="entry name" value="DUF4461"/>
</dbReference>
<dbReference type="PANTHER" id="PTHR31596:SF1">
    <property type="entry name" value="T-CELL ACTIVATION INHIBITOR, MITOCHONDRIAL"/>
    <property type="match status" value="1"/>
</dbReference>
<dbReference type="AlphaFoldDB" id="A0A2G9PP27"/>
<feature type="domain" description="DUF4461" evidence="1">
    <location>
        <begin position="45"/>
        <end position="240"/>
    </location>
</feature>
<protein>
    <recommendedName>
        <fullName evidence="1">DUF4461 domain-containing protein</fullName>
    </recommendedName>
</protein>
<reference evidence="3" key="1">
    <citation type="journal article" date="2017" name="Nat. Commun.">
        <title>The North American bullfrog draft genome provides insight into hormonal regulation of long noncoding RNA.</title>
        <authorList>
            <person name="Hammond S.A."/>
            <person name="Warren R.L."/>
            <person name="Vandervalk B.P."/>
            <person name="Kucuk E."/>
            <person name="Khan H."/>
            <person name="Gibb E.A."/>
            <person name="Pandoh P."/>
            <person name="Kirk H."/>
            <person name="Zhao Y."/>
            <person name="Jones M."/>
            <person name="Mungall A.J."/>
            <person name="Coope R."/>
            <person name="Pleasance S."/>
            <person name="Moore R.A."/>
            <person name="Holt R.A."/>
            <person name="Round J.M."/>
            <person name="Ohora S."/>
            <person name="Walle B.V."/>
            <person name="Veldhoen N."/>
            <person name="Helbing C.C."/>
            <person name="Birol I."/>
        </authorList>
    </citation>
    <scope>NUCLEOTIDE SEQUENCE [LARGE SCALE GENOMIC DNA]</scope>
</reference>
<dbReference type="GO" id="GO:0005739">
    <property type="term" value="C:mitochondrion"/>
    <property type="evidence" value="ECO:0007669"/>
    <property type="project" value="TreeGrafter"/>
</dbReference>
<organism evidence="2 3">
    <name type="scientific">Aquarana catesbeiana</name>
    <name type="common">American bullfrog</name>
    <name type="synonym">Rana catesbeiana</name>
    <dbReference type="NCBI Taxonomy" id="8400"/>
    <lineage>
        <taxon>Eukaryota</taxon>
        <taxon>Metazoa</taxon>
        <taxon>Chordata</taxon>
        <taxon>Craniata</taxon>
        <taxon>Vertebrata</taxon>
        <taxon>Euteleostomi</taxon>
        <taxon>Amphibia</taxon>
        <taxon>Batrachia</taxon>
        <taxon>Anura</taxon>
        <taxon>Neobatrachia</taxon>
        <taxon>Ranoidea</taxon>
        <taxon>Ranidae</taxon>
        <taxon>Aquarana</taxon>
    </lineage>
</organism>
<dbReference type="Pfam" id="PF14688">
    <property type="entry name" value="DUF4461"/>
    <property type="match status" value="1"/>
</dbReference>
<keyword evidence="3" id="KW-1185">Reference proteome</keyword>
<dbReference type="Proteomes" id="UP000228934">
    <property type="component" value="Unassembled WGS sequence"/>
</dbReference>
<dbReference type="PANTHER" id="PTHR31596">
    <property type="entry name" value="T-CELL ACTIVATION INHIBITOR, MITOCHONDRIAL"/>
    <property type="match status" value="1"/>
</dbReference>
<dbReference type="EMBL" id="KV922425">
    <property type="protein sequence ID" value="PIO05102.1"/>
    <property type="molecule type" value="Genomic_DNA"/>
</dbReference>
<dbReference type="InterPro" id="IPR027986">
    <property type="entry name" value="TCAIM"/>
</dbReference>
<sequence length="243" mass="28388">MELTNCWNLLVFLKTFLCSCYLFSLVCTLNIKVTCCIFFPAFINKLFESIPSYYLLQRKVLQLQERVSHLLGGIEIVHIEEMQPLLSLEEYCSALDAFCNKLLKRRVPIHPRSLRGLQMILENDRFVPRLHEMGHFSIPSVCDPASLQWFLVTHAQKARDNLKRKEELKFVEQELTKACTDRASLSRLYKEPSVSSKQMIDCCRRLIEEPLPSLDGMHLCVSHYYSILQDGDLCIPWNWKRKS</sequence>
<accession>A0A2G9PP27</accession>
<evidence type="ECO:0000259" key="1">
    <source>
        <dbReference type="Pfam" id="PF14688"/>
    </source>
</evidence>